<dbReference type="Pfam" id="PF25794">
    <property type="entry name" value="SACS"/>
    <property type="match status" value="1"/>
</dbReference>
<dbReference type="InterPro" id="IPR052972">
    <property type="entry name" value="Sacsin_chaperone_reg"/>
</dbReference>
<dbReference type="InterPro" id="IPR058210">
    <property type="entry name" value="SACS/Nov_dom"/>
</dbReference>
<dbReference type="NCBIfam" id="NF047352">
    <property type="entry name" value="P_loop_sacsin"/>
    <property type="match status" value="1"/>
</dbReference>
<name>A0A1H6FD03_9GAMM</name>
<dbReference type="SUPFAM" id="SSF55874">
    <property type="entry name" value="ATPase domain of HSP90 chaperone/DNA topoisomerase II/histidine kinase"/>
    <property type="match status" value="2"/>
</dbReference>
<sequence>MSGFIDDPLQRINLIADNLKDRYRSGFPILKELLQNADDGDGRNGATCFEFGYHPGLSEAEHPLLQGPALFFINNGAFSANDDRGIRSFGLSHKPSEHKAIGQFGLGMKSIFHWCEAFFYLTNEPEFRQILNPWQGDGASPNLADRNNSWAEFSKSDQNCVIHELDSILTNHPYCFILWVPLRLKAHLRTNDRELGAIMRQFCGEETNRHIPEMLQDALLPQKCATLLPLLKNVHTIRLWKSDKFPQGFTVSLADDSKRIRFDKDTSDTRLAGKINCADTPMMFFSGREYWIEGEHLNSLPDSAYWPKSFIRNEDGYEEEKKAKAEPHCAVVFTRADAPEDQQGELLTRWAVFLPLASQRNSSGQRKDRVTCEGRSIFMLTLHGYFFVDAGRQGILLGDPVEESTDEETLCKTWNVLLKQALLTKVLPTLEQFVADTELKLEEIKHLSVALKKTTLFQENQDSIYQNHQWVYALTPKGGQWSLVSQDILLLPLPPPPKSAPRRPWETLNLDSLPDNTTLVDIKQPNLLPNVSPQWKEEVLSRVLDIDVATVFKKNVLLKYFDNFLESISYCIGYGTAQERLRKILKEVFRSFDYAEVDAEVDKASLQGVIKKLNADSRLTVGRLPIELFRALSACNTSLLLIPQELEPQGKPGTGKPEDSELIEWLKVLDSFSQKPDYADDCAEASGTLLNLLDTAQRKGFLKRESVARLRILRAYDCAENRHLPASIVDINKCKIAGTLFGYSQGVRKQDRAGLGLLLQAVLPKNRILLINQETAELLDIQSRPCNAATCLRMLGHGAKELGSPQLRSNLIQHLSGENLDADGVRAIRYLLHGDAEHFIDSQVPLWVRGYQQNPVWEKIWLQLNQGQSEPWNLLKPTLLELVPRGKWREIGIQEIKSQEVLQELTTNIGSLQRDAFSPNERELILAEVQDESLWCSLPLHLTVEGRLVTVSENTYLAEGNLDLEMASSVCLIKPSQNERVSIQQKKWLEPLTPKNILKIILNHESPQGFYLKTLDILEQLGPENLSDFGDDLRNKKWLLDRNDKPLSPRDVIHLPKLVEEIAQLIPETHDSGYWEPKLLADSIRRHGFYGELQPYFANPQDSLMLLGELLVDKVDYHLGNVQVKNSEELEKLYGVLKDCPQAKGWKLLAKAGTAYGVGDCHHKLFPPLNKVLPVKHIVEILNWLSEQGNGGDTQLAFNVHLSVFTREPGASSYLPELKLLNQAGDWKSPEKLCVIGEGIDKSYILDKQQAQLLQSLLPEPEKESTYGVAEHSTDVKQLLKTTPDRLNTYFSPWEKSVPSTAIIGMFLSILGNDEKLLEIAGHFLGRHSVEWVRSKLSWKVPSETDHDNRHCELFGYTLSQVLAEHHFVFEQVEDKQVKALSVIDTLISVPISQDFKSLIVGGLYYYDRHKHNLPGITIRLRLRKLNPDNFSEQDLSNFLLKSVEYIWRKAYNQTSALSELWEDIEQSEQFDIEVARSLILDNLPFYIRQLGAHKTHKKLHSRLNQWNEAHRKVAEYHNNPENRKKQESKKRQALNELEQLITNNHGAQGAVLQAVKRHISDFQYEPASVLFEIFQNADDAVSELLLMRQQPDTAGDEELPSIARTFVLQVNAQQLLFMHWGRLLNDYGRSDTFRKQGFDQDLEKMLMLSASDKQSSHEDQEITAQVTGKFGLGFKSLFLICDKPRIISGRLELEIVGGLLPRNLEHAEDLRGVLTGKTNDRGVQGTLIAADVTQEYSRPGIIYKKFKSLAGYLTVFAREIRRIEIAETILQWQPESLGSGIETGEIQTPDESFQALYFRYDAGGILLRLGADGFRALPKDVPKFWVLTSTQEESRCGFAVNGQFDVDAGRARLSATSMKNQKISEKLGRQFGEGLCHLFQQEQNILLTKLHLRPELPAYALWCSLWEVLTSGWNTEDRIDSLLREILCENRGLGQLITEHPALPSGLPGCYETLTIPQNIRYVITGKLVENKFLTALSQLPVFKKKLQPGQAISNEIKKDLQRILPNFAQAIHQWTTLTLADALDWLTEGNLKHITKKVAQTLGSVLTREFVNDYKKKEGKEAERLVKVLRKLEFKTDATTWVTADKLLAGQQQGSDSKEEIMRLAFAPDNLILSGTYTDKALSFFLACRDKMDAPVDTMREWIISADTDKKKQKALRYLLDGDLGEKLAKQLRDRGLYTTWLERSQLNFSSPLLEGWSQKEKEDLILRRLTTDLNQDPPPPSLPDIEKLLDPSTVLPEIYEWWEGNGSYHLTNYETETYPRRIVWTLTDNPDDEENRKNWLILLILGAMHKIPRTTRKQHRGFIEKCQYTGWWDTFATTNPIENPDRWIAVLEDYIAAQYGDIEQYAHWMQLFPTIYRVARWLDDYIALFSEVDRQANEAFNLRNFLQPRIAPKWQGGGIDAPPLQHTLSLGACFVVRELVRKQVVKPVPALTPYCYVPVKRTRDLLGRMGCNACDSGADIDTSKEIHKFLVKHLGEERATFDGAFDIPLQLWAENQE</sequence>
<dbReference type="Proteomes" id="UP000236724">
    <property type="component" value="Unassembled WGS sequence"/>
</dbReference>
<gene>
    <name evidence="2" type="ORF">MBHS_03849</name>
</gene>
<dbReference type="PANTHER" id="PTHR15600">
    <property type="entry name" value="SACSIN"/>
    <property type="match status" value="1"/>
</dbReference>
<dbReference type="Gene3D" id="3.30.565.10">
    <property type="entry name" value="Histidine kinase-like ATPase, C-terminal domain"/>
    <property type="match status" value="1"/>
</dbReference>
<dbReference type="RefSeq" id="WP_103921551.1">
    <property type="nucleotide sequence ID" value="NZ_FMSV02000542.1"/>
</dbReference>
<proteinExistence type="predicted"/>
<dbReference type="InterPro" id="IPR036890">
    <property type="entry name" value="HATPase_C_sf"/>
</dbReference>
<dbReference type="EMBL" id="FMSV02000542">
    <property type="protein sequence ID" value="SEH07962.1"/>
    <property type="molecule type" value="Genomic_DNA"/>
</dbReference>
<keyword evidence="3" id="KW-1185">Reference proteome</keyword>
<evidence type="ECO:0000313" key="3">
    <source>
        <dbReference type="Proteomes" id="UP000236724"/>
    </source>
</evidence>
<reference evidence="2 3" key="1">
    <citation type="submission" date="2016-10" db="EMBL/GenBank/DDBJ databases">
        <authorList>
            <person name="de Groot N.N."/>
        </authorList>
    </citation>
    <scope>NUCLEOTIDE SEQUENCE [LARGE SCALE GENOMIC DNA]</scope>
    <source>
        <strain evidence="2">MBHS1</strain>
    </source>
</reference>
<protein>
    <recommendedName>
        <fullName evidence="1">Sacsin/Nov domain-containing protein</fullName>
    </recommendedName>
</protein>
<dbReference type="PANTHER" id="PTHR15600:SF42">
    <property type="entry name" value="SACSIN"/>
    <property type="match status" value="1"/>
</dbReference>
<dbReference type="OrthoDB" id="9802640at2"/>
<feature type="domain" description="Sacsin/Nov" evidence="1">
    <location>
        <begin position="19"/>
        <end position="242"/>
    </location>
</feature>
<accession>A0A1H6FD03</accession>
<evidence type="ECO:0000259" key="1">
    <source>
        <dbReference type="Pfam" id="PF25794"/>
    </source>
</evidence>
<evidence type="ECO:0000313" key="2">
    <source>
        <dbReference type="EMBL" id="SEH07962.1"/>
    </source>
</evidence>
<dbReference type="GO" id="GO:0030544">
    <property type="term" value="F:Hsp70 protein binding"/>
    <property type="evidence" value="ECO:0007669"/>
    <property type="project" value="TreeGrafter"/>
</dbReference>
<organism evidence="2 3">
    <name type="scientific">Candidatus Venteria ishoeyi</name>
    <dbReference type="NCBI Taxonomy" id="1899563"/>
    <lineage>
        <taxon>Bacteria</taxon>
        <taxon>Pseudomonadati</taxon>
        <taxon>Pseudomonadota</taxon>
        <taxon>Gammaproteobacteria</taxon>
        <taxon>Thiotrichales</taxon>
        <taxon>Thiotrichaceae</taxon>
        <taxon>Venteria</taxon>
    </lineage>
</organism>